<evidence type="ECO:0000259" key="13">
    <source>
        <dbReference type="Pfam" id="PF04452"/>
    </source>
</evidence>
<comment type="subcellular location">
    <subcellularLocation>
        <location evidence="1 12">Cytoplasm</location>
    </subcellularLocation>
</comment>
<keyword evidence="8 12" id="KW-0808">Transferase</keyword>
<dbReference type="InterPro" id="IPR046887">
    <property type="entry name" value="RsmE_PUA-like"/>
</dbReference>
<evidence type="ECO:0000256" key="12">
    <source>
        <dbReference type="PIRNR" id="PIRNR015601"/>
    </source>
</evidence>
<keyword evidence="6 12" id="KW-0698">rRNA processing</keyword>
<gene>
    <name evidence="15" type="ORF">KUM_1059</name>
</gene>
<dbReference type="PIRSF" id="PIRSF015601">
    <property type="entry name" value="MTase_slr0722"/>
    <property type="match status" value="1"/>
</dbReference>
<evidence type="ECO:0000256" key="10">
    <source>
        <dbReference type="ARBA" id="ARBA00025699"/>
    </source>
</evidence>
<evidence type="ECO:0000256" key="5">
    <source>
        <dbReference type="ARBA" id="ARBA00022490"/>
    </source>
</evidence>
<evidence type="ECO:0000256" key="3">
    <source>
        <dbReference type="ARBA" id="ARBA00012328"/>
    </source>
</evidence>
<dbReference type="EC" id="2.1.1.193" evidence="3 12"/>
<comment type="function">
    <text evidence="10 12">Specifically methylates the N3 position of the uracil ring of uridine 1498 (m3U1498) in 16S rRNA. Acts on the fully assembled 30S ribosomal subunit.</text>
</comment>
<dbReference type="InterPro" id="IPR046886">
    <property type="entry name" value="RsmE_MTase_dom"/>
</dbReference>
<dbReference type="GO" id="GO:0070042">
    <property type="term" value="F:rRNA (uridine-N3-)-methyltransferase activity"/>
    <property type="evidence" value="ECO:0007669"/>
    <property type="project" value="TreeGrafter"/>
</dbReference>
<dbReference type="SUPFAM" id="SSF88697">
    <property type="entry name" value="PUA domain-like"/>
    <property type="match status" value="1"/>
</dbReference>
<evidence type="ECO:0000256" key="2">
    <source>
        <dbReference type="ARBA" id="ARBA00005528"/>
    </source>
</evidence>
<dbReference type="BioCyc" id="TASI1091495:G13GE-1053-MONOMER"/>
<dbReference type="NCBIfam" id="NF008692">
    <property type="entry name" value="PRK11713.1-5"/>
    <property type="match status" value="1"/>
</dbReference>
<evidence type="ECO:0000256" key="4">
    <source>
        <dbReference type="ARBA" id="ARBA00013673"/>
    </source>
</evidence>
<evidence type="ECO:0000256" key="9">
    <source>
        <dbReference type="ARBA" id="ARBA00022691"/>
    </source>
</evidence>
<feature type="domain" description="Ribosomal RNA small subunit methyltransferase E methyltransferase" evidence="13">
    <location>
        <begin position="74"/>
        <end position="236"/>
    </location>
</feature>
<dbReference type="AlphaFoldDB" id="I7IL73"/>
<dbReference type="RefSeq" id="WP_015551882.1">
    <property type="nucleotide sequence ID" value="NC_021033.1"/>
</dbReference>
<dbReference type="Gene3D" id="2.40.240.20">
    <property type="entry name" value="Hypothetical PUA domain-like, domain 1"/>
    <property type="match status" value="1"/>
</dbReference>
<organism evidence="15">
    <name type="scientific">Taylorella asinigenitalis 14/45</name>
    <dbReference type="NCBI Taxonomy" id="1091495"/>
    <lineage>
        <taxon>Bacteria</taxon>
        <taxon>Pseudomonadati</taxon>
        <taxon>Pseudomonadota</taxon>
        <taxon>Betaproteobacteria</taxon>
        <taxon>Burkholderiales</taxon>
        <taxon>Alcaligenaceae</taxon>
        <taxon>Taylorella</taxon>
    </lineage>
</organism>
<dbReference type="InterPro" id="IPR029026">
    <property type="entry name" value="tRNA_m1G_MTases_N"/>
</dbReference>
<dbReference type="HOGENOM" id="CLU_067442_5_0_4"/>
<evidence type="ECO:0000256" key="8">
    <source>
        <dbReference type="ARBA" id="ARBA00022679"/>
    </source>
</evidence>
<dbReference type="PANTHER" id="PTHR30027">
    <property type="entry name" value="RIBOSOMAL RNA SMALL SUBUNIT METHYLTRANSFERASE E"/>
    <property type="match status" value="1"/>
</dbReference>
<dbReference type="PANTHER" id="PTHR30027:SF3">
    <property type="entry name" value="16S RRNA (URACIL(1498)-N(3))-METHYLTRANSFERASE"/>
    <property type="match status" value="1"/>
</dbReference>
<evidence type="ECO:0000256" key="11">
    <source>
        <dbReference type="ARBA" id="ARBA00047944"/>
    </source>
</evidence>
<dbReference type="GO" id="GO:0005737">
    <property type="term" value="C:cytoplasm"/>
    <property type="evidence" value="ECO:0007669"/>
    <property type="project" value="UniProtKB-SubCell"/>
</dbReference>
<keyword evidence="7 12" id="KW-0489">Methyltransferase</keyword>
<dbReference type="InterPro" id="IPR015947">
    <property type="entry name" value="PUA-like_sf"/>
</dbReference>
<protein>
    <recommendedName>
        <fullName evidence="4 12">Ribosomal RNA small subunit methyltransferase E</fullName>
        <ecNumber evidence="3 12">2.1.1.193</ecNumber>
    </recommendedName>
</protein>
<evidence type="ECO:0000259" key="14">
    <source>
        <dbReference type="Pfam" id="PF20260"/>
    </source>
</evidence>
<accession>I7IL73</accession>
<dbReference type="EMBL" id="HE681424">
    <property type="protein sequence ID" value="CCG19844.1"/>
    <property type="molecule type" value="Genomic_DNA"/>
</dbReference>
<comment type="catalytic activity">
    <reaction evidence="11 12">
        <text>uridine(1498) in 16S rRNA + S-adenosyl-L-methionine = N(3)-methyluridine(1498) in 16S rRNA + S-adenosyl-L-homocysteine + H(+)</text>
        <dbReference type="Rhea" id="RHEA:42920"/>
        <dbReference type="Rhea" id="RHEA-COMP:10283"/>
        <dbReference type="Rhea" id="RHEA-COMP:10284"/>
        <dbReference type="ChEBI" id="CHEBI:15378"/>
        <dbReference type="ChEBI" id="CHEBI:57856"/>
        <dbReference type="ChEBI" id="CHEBI:59789"/>
        <dbReference type="ChEBI" id="CHEBI:65315"/>
        <dbReference type="ChEBI" id="CHEBI:74502"/>
        <dbReference type="EC" id="2.1.1.193"/>
    </reaction>
</comment>
<dbReference type="InterPro" id="IPR006700">
    <property type="entry name" value="RsmE"/>
</dbReference>
<dbReference type="Gene3D" id="3.40.1280.10">
    <property type="match status" value="1"/>
</dbReference>
<proteinExistence type="inferred from homology"/>
<dbReference type="NCBIfam" id="TIGR00046">
    <property type="entry name" value="RsmE family RNA methyltransferase"/>
    <property type="match status" value="1"/>
</dbReference>
<dbReference type="SUPFAM" id="SSF75217">
    <property type="entry name" value="alpha/beta knot"/>
    <property type="match status" value="1"/>
</dbReference>
<evidence type="ECO:0000313" key="15">
    <source>
        <dbReference type="EMBL" id="CCG19844.1"/>
    </source>
</evidence>
<sequence length="245" mass="27277">MLTPRFFCPLPLEIGSQSKLPKEISTHAGRSLRLKEGTKISLFDGNNLEFHGPIAFINGDAFFTPEYKFEISRELSIKVGLAQALSTADKMDFVIEKAVELGVSEFYPIIAKRSVLKISPDRLNKKMDHWRKIIISASEQCGRNILMKINEPQSIENFLKSSSGCKCFVAEPDSQNTLISESSTNDIQSSIICIGPEGGWDSTEIDLFSKSNSKFINLGERILRTETAGLMAISAWLALIQSRLQ</sequence>
<dbReference type="Pfam" id="PF20260">
    <property type="entry name" value="PUA_4"/>
    <property type="match status" value="1"/>
</dbReference>
<dbReference type="KEGG" id="tat:KUM_1059"/>
<feature type="domain" description="Ribosomal RNA small subunit methyltransferase E PUA-like" evidence="14">
    <location>
        <begin position="20"/>
        <end position="61"/>
    </location>
</feature>
<dbReference type="Pfam" id="PF04452">
    <property type="entry name" value="Methyltrans_RNA"/>
    <property type="match status" value="1"/>
</dbReference>
<reference evidence="15" key="1">
    <citation type="journal article" date="2012" name="Vet. Microbiol.">
        <title>Comparative genomic analyses of the Taylorellae.</title>
        <authorList>
            <person name="Hauser H."/>
            <person name="Richter D.C."/>
            <person name="van Tonder A."/>
            <person name="Clark L."/>
            <person name="Preston A."/>
        </authorList>
    </citation>
    <scope>NUCLEOTIDE SEQUENCE</scope>
    <source>
        <strain evidence="15">14/45</strain>
    </source>
</reference>
<comment type="similarity">
    <text evidence="2 12">Belongs to the RNA methyltransferase RsmE family.</text>
</comment>
<dbReference type="GO" id="GO:0070475">
    <property type="term" value="P:rRNA base methylation"/>
    <property type="evidence" value="ECO:0007669"/>
    <property type="project" value="TreeGrafter"/>
</dbReference>
<evidence type="ECO:0000256" key="7">
    <source>
        <dbReference type="ARBA" id="ARBA00022603"/>
    </source>
</evidence>
<name>I7IL73_9BURK</name>
<keyword evidence="5 12" id="KW-0963">Cytoplasm</keyword>
<keyword evidence="9 12" id="KW-0949">S-adenosyl-L-methionine</keyword>
<evidence type="ECO:0000256" key="1">
    <source>
        <dbReference type="ARBA" id="ARBA00004496"/>
    </source>
</evidence>
<dbReference type="CDD" id="cd18084">
    <property type="entry name" value="RsmE-like"/>
    <property type="match status" value="1"/>
</dbReference>
<evidence type="ECO:0000256" key="6">
    <source>
        <dbReference type="ARBA" id="ARBA00022552"/>
    </source>
</evidence>
<dbReference type="InterPro" id="IPR029028">
    <property type="entry name" value="Alpha/beta_knot_MTases"/>
</dbReference>